<dbReference type="Pfam" id="PF13643">
    <property type="entry name" value="DUF4145"/>
    <property type="match status" value="1"/>
</dbReference>
<evidence type="ECO:0000313" key="2">
    <source>
        <dbReference type="EMBL" id="MDP9612847.1"/>
    </source>
</evidence>
<feature type="domain" description="DUF4145" evidence="1">
    <location>
        <begin position="137"/>
        <end position="230"/>
    </location>
</feature>
<accession>A0ABT9KZF5</accession>
<evidence type="ECO:0000259" key="1">
    <source>
        <dbReference type="Pfam" id="PF13643"/>
    </source>
</evidence>
<protein>
    <recommendedName>
        <fullName evidence="1">DUF4145 domain-containing protein</fullName>
    </recommendedName>
</protein>
<comment type="caution">
    <text evidence="2">The sequence shown here is derived from an EMBL/GenBank/DDBJ whole genome shotgun (WGS) entry which is preliminary data.</text>
</comment>
<evidence type="ECO:0000313" key="3">
    <source>
        <dbReference type="Proteomes" id="UP001234880"/>
    </source>
</evidence>
<organism evidence="2 3">
    <name type="scientific">Streptomyces demainii</name>
    <dbReference type="NCBI Taxonomy" id="588122"/>
    <lineage>
        <taxon>Bacteria</taxon>
        <taxon>Bacillati</taxon>
        <taxon>Actinomycetota</taxon>
        <taxon>Actinomycetes</taxon>
        <taxon>Kitasatosporales</taxon>
        <taxon>Streptomycetaceae</taxon>
        <taxon>Streptomyces</taxon>
    </lineage>
</organism>
<reference evidence="2 3" key="1">
    <citation type="submission" date="2023-07" db="EMBL/GenBank/DDBJ databases">
        <title>Sequencing the genomes of 1000 actinobacteria strains.</title>
        <authorList>
            <person name="Klenk H.-P."/>
        </authorList>
    </citation>
    <scope>NUCLEOTIDE SEQUENCE [LARGE SCALE GENOMIC DNA]</scope>
    <source>
        <strain evidence="2 3">DSM 41600</strain>
    </source>
</reference>
<dbReference type="InterPro" id="IPR025285">
    <property type="entry name" value="DUF4145"/>
</dbReference>
<keyword evidence="3" id="KW-1185">Reference proteome</keyword>
<name>A0ABT9KZF5_9ACTN</name>
<gene>
    <name evidence="2" type="ORF">JOF35_005124</name>
</gene>
<dbReference type="EMBL" id="JAURUE010000001">
    <property type="protein sequence ID" value="MDP9612847.1"/>
    <property type="molecule type" value="Genomic_DNA"/>
</dbReference>
<dbReference type="Proteomes" id="UP001234880">
    <property type="component" value="Unassembled WGS sequence"/>
</dbReference>
<dbReference type="RefSeq" id="WP_307111215.1">
    <property type="nucleotide sequence ID" value="NZ_JAURUE010000001.1"/>
</dbReference>
<sequence>MEVEVLKTLARGWTDDTWPMIPCPSCSRGELGPDDQHPLAREESWESKDWRKHDFWEPEWIHGQFHGALVCGRAQCREYVAVTGDWKLIEQRDDENRWDGDSFQPLFTPRFFLPALKLLPTAPRLEIPAPIEERLQAASTVLWADPSSAGNRVRAAAEALLDDQNIPRTATTAKGRTQRFTAHDRIVKFRTAGHPEEADLLEAVKWIGNDASHEDSLSVADVLDGVDLLEHALRLLYDTRPATLKERASRINQQRGTRPPADQ</sequence>
<proteinExistence type="predicted"/>